<dbReference type="CDD" id="cd00829">
    <property type="entry name" value="SCP-x_thiolase"/>
    <property type="match status" value="1"/>
</dbReference>
<dbReference type="GO" id="GO:0016747">
    <property type="term" value="F:acyltransferase activity, transferring groups other than amino-acyl groups"/>
    <property type="evidence" value="ECO:0007669"/>
    <property type="project" value="InterPro"/>
</dbReference>
<dbReference type="AlphaFoldDB" id="A0A8J3R8P7"/>
<dbReference type="PANTHER" id="PTHR42870:SF1">
    <property type="entry name" value="NON-SPECIFIC LIPID-TRANSFER PROTEIN-LIKE 2"/>
    <property type="match status" value="1"/>
</dbReference>
<comment type="caution">
    <text evidence="3">The sequence shown here is derived from an EMBL/GenBank/DDBJ whole genome shotgun (WGS) entry which is preliminary data.</text>
</comment>
<evidence type="ECO:0000259" key="1">
    <source>
        <dbReference type="Pfam" id="PF00108"/>
    </source>
</evidence>
<dbReference type="Pfam" id="PF22691">
    <property type="entry name" value="Thiolase_C_1"/>
    <property type="match status" value="1"/>
</dbReference>
<organism evidence="3 4">
    <name type="scientific">Sphaerimonospora thailandensis</name>
    <dbReference type="NCBI Taxonomy" id="795644"/>
    <lineage>
        <taxon>Bacteria</taxon>
        <taxon>Bacillati</taxon>
        <taxon>Actinomycetota</taxon>
        <taxon>Actinomycetes</taxon>
        <taxon>Streptosporangiales</taxon>
        <taxon>Streptosporangiaceae</taxon>
        <taxon>Sphaerimonospora</taxon>
    </lineage>
</organism>
<dbReference type="InterPro" id="IPR002155">
    <property type="entry name" value="Thiolase"/>
</dbReference>
<dbReference type="RefSeq" id="WP_204017096.1">
    <property type="nucleotide sequence ID" value="NZ_BOOG01000034.1"/>
</dbReference>
<feature type="domain" description="Thiolase C-terminal" evidence="2">
    <location>
        <begin position="274"/>
        <end position="367"/>
    </location>
</feature>
<sequence length="405" mass="42483">MSSRGNPLSGAAAIAGIGATEFSKDSGRSELHLACEAVLAAIADAGLTPSDVDGMVTFTADTNAEIHVARNTGMGELTFFSRIPHGGGAACGTIQQAAMAVATGAAEVVVCYRAFNERSGVRYGLGQAGRPLETGADSAAYAWLNPFGLSTPAQWVAMFARRYMHEYGATSEDFGRVAVVDRRHAANNPAAWFYQRPITLEDHQASRWIAEPLHLLDCCQETDGGQALVVVSAERARDLPHPPAVILGAAQGTGDDQHMMTSYYRPVITGIPEMGLVGRQLYTQSGLRPGDVDAAILYDHFTPLVLPQLEELGFCGVGEARDFVADGNLEIGGRLPLNTHGGQLGEAYLHGMNGIAEAVRLVRGTSVNQPAGGEGKGPDGRGVNNVIVTAGTGVPTSGLLLGRDM</sequence>
<dbReference type="Pfam" id="PF00108">
    <property type="entry name" value="Thiolase_N"/>
    <property type="match status" value="1"/>
</dbReference>
<gene>
    <name evidence="3" type="ORF">Mth01_36490</name>
</gene>
<evidence type="ECO:0000313" key="4">
    <source>
        <dbReference type="Proteomes" id="UP000610966"/>
    </source>
</evidence>
<name>A0A8J3R8P7_9ACTN</name>
<protein>
    <submittedName>
        <fullName evidence="3">Lipid-transfer protein</fullName>
    </submittedName>
</protein>
<dbReference type="Gene3D" id="3.40.47.10">
    <property type="match status" value="1"/>
</dbReference>
<dbReference type="Proteomes" id="UP000610966">
    <property type="component" value="Unassembled WGS sequence"/>
</dbReference>
<dbReference type="SUPFAM" id="SSF53901">
    <property type="entry name" value="Thiolase-like"/>
    <property type="match status" value="2"/>
</dbReference>
<dbReference type="EMBL" id="BOOG01000034">
    <property type="protein sequence ID" value="GIH71396.1"/>
    <property type="molecule type" value="Genomic_DNA"/>
</dbReference>
<dbReference type="InterPro" id="IPR020616">
    <property type="entry name" value="Thiolase_N"/>
</dbReference>
<evidence type="ECO:0000259" key="2">
    <source>
        <dbReference type="Pfam" id="PF22691"/>
    </source>
</evidence>
<proteinExistence type="predicted"/>
<keyword evidence="4" id="KW-1185">Reference proteome</keyword>
<dbReference type="NCBIfam" id="NF005892">
    <property type="entry name" value="PRK07855.1"/>
    <property type="match status" value="1"/>
</dbReference>
<dbReference type="InterPro" id="IPR055140">
    <property type="entry name" value="Thiolase_C_2"/>
</dbReference>
<reference evidence="3" key="1">
    <citation type="submission" date="2021-01" db="EMBL/GenBank/DDBJ databases">
        <title>Whole genome shotgun sequence of Sphaerimonospora thailandensis NBRC 107569.</title>
        <authorList>
            <person name="Komaki H."/>
            <person name="Tamura T."/>
        </authorList>
    </citation>
    <scope>NUCLEOTIDE SEQUENCE</scope>
    <source>
        <strain evidence="3">NBRC 107569</strain>
    </source>
</reference>
<accession>A0A8J3R8P7</accession>
<feature type="domain" description="Thiolase N-terminal" evidence="1">
    <location>
        <begin position="29"/>
        <end position="233"/>
    </location>
</feature>
<dbReference type="PANTHER" id="PTHR42870">
    <property type="entry name" value="ACETYL-COA C-ACETYLTRANSFERASE"/>
    <property type="match status" value="1"/>
</dbReference>
<dbReference type="InterPro" id="IPR016039">
    <property type="entry name" value="Thiolase-like"/>
</dbReference>
<evidence type="ECO:0000313" key="3">
    <source>
        <dbReference type="EMBL" id="GIH71396.1"/>
    </source>
</evidence>
<dbReference type="PIRSF" id="PIRSF000429">
    <property type="entry name" value="Ac-CoA_Ac_transf"/>
    <property type="match status" value="1"/>
</dbReference>